<organism evidence="1 2">
    <name type="scientific">Vibrio marisflavi CECT 7928</name>
    <dbReference type="NCBI Taxonomy" id="634439"/>
    <lineage>
        <taxon>Bacteria</taxon>
        <taxon>Pseudomonadati</taxon>
        <taxon>Pseudomonadota</taxon>
        <taxon>Gammaproteobacteria</taxon>
        <taxon>Vibrionales</taxon>
        <taxon>Vibrionaceae</taxon>
        <taxon>Vibrio</taxon>
    </lineage>
</organism>
<evidence type="ECO:0000313" key="1">
    <source>
        <dbReference type="EMBL" id="CAH0539384.1"/>
    </source>
</evidence>
<proteinExistence type="predicted"/>
<sequence>MFRPKGNKYKQKREHFRLRYPKSDRPVIHLIDGNYLVSEISEKGLRVLMKNTSILCSGMSIHGVLTLHEDNEVNVEGYIRRFENDEVILELEKGPSLKMMESEKVHLRREFPLLVQNLQTVKSNKPLRKHH</sequence>
<evidence type="ECO:0008006" key="3">
    <source>
        <dbReference type="Google" id="ProtNLM"/>
    </source>
</evidence>
<reference evidence="1" key="1">
    <citation type="submission" date="2021-11" db="EMBL/GenBank/DDBJ databases">
        <authorList>
            <person name="Rodrigo-Torres L."/>
            <person name="Arahal R. D."/>
            <person name="Lucena T."/>
        </authorList>
    </citation>
    <scope>NUCLEOTIDE SEQUENCE</scope>
    <source>
        <strain evidence="1">CECT 7928</strain>
    </source>
</reference>
<dbReference type="Proteomes" id="UP000838748">
    <property type="component" value="Unassembled WGS sequence"/>
</dbReference>
<keyword evidence="2" id="KW-1185">Reference proteome</keyword>
<evidence type="ECO:0000313" key="2">
    <source>
        <dbReference type="Proteomes" id="UP000838748"/>
    </source>
</evidence>
<accession>A0ABM9A3V4</accession>
<comment type="caution">
    <text evidence="1">The sequence shown here is derived from an EMBL/GenBank/DDBJ whole genome shotgun (WGS) entry which is preliminary data.</text>
</comment>
<dbReference type="RefSeq" id="WP_237361414.1">
    <property type="nucleotide sequence ID" value="NZ_CAKLDM010000002.1"/>
</dbReference>
<name>A0ABM9A3V4_9VIBR</name>
<gene>
    <name evidence="1" type="ORF">VMF7928_02102</name>
</gene>
<protein>
    <recommendedName>
        <fullName evidence="3">PilZ domain-containing protein</fullName>
    </recommendedName>
</protein>
<dbReference type="EMBL" id="CAKLDM010000002">
    <property type="protein sequence ID" value="CAH0539384.1"/>
    <property type="molecule type" value="Genomic_DNA"/>
</dbReference>